<keyword evidence="3" id="KW-1185">Reference proteome</keyword>
<organism evidence="2 3">
    <name type="scientific">Limnobaculum parvum</name>
    <dbReference type="NCBI Taxonomy" id="2172103"/>
    <lineage>
        <taxon>Bacteria</taxon>
        <taxon>Pseudomonadati</taxon>
        <taxon>Pseudomonadota</taxon>
        <taxon>Gammaproteobacteria</taxon>
        <taxon>Enterobacterales</taxon>
        <taxon>Budviciaceae</taxon>
        <taxon>Limnobaculum</taxon>
    </lineage>
</organism>
<feature type="domain" description="Pili assembly chaperone N-terminal" evidence="1">
    <location>
        <begin position="40"/>
        <end position="155"/>
    </location>
</feature>
<dbReference type="PANTHER" id="PTHR30251:SF4">
    <property type="entry name" value="SLR1668 PROTEIN"/>
    <property type="match status" value="1"/>
</dbReference>
<proteinExistence type="predicted"/>
<dbReference type="RefSeq" id="WP_108901762.1">
    <property type="nucleotide sequence ID" value="NZ_CP029185.2"/>
</dbReference>
<evidence type="ECO:0000313" key="3">
    <source>
        <dbReference type="Proteomes" id="UP000244908"/>
    </source>
</evidence>
<dbReference type="SUPFAM" id="SSF49354">
    <property type="entry name" value="PapD-like"/>
    <property type="match status" value="1"/>
</dbReference>
<dbReference type="InterPro" id="IPR013783">
    <property type="entry name" value="Ig-like_fold"/>
</dbReference>
<gene>
    <name evidence="2" type="ORF">HYN51_14935</name>
</gene>
<sequence>MTLIKQPILLITSALLFFCFYFQPLAYAGSILIWPIDPVIEDEQNATAIWLENQDSKPAYMQIRVLEWQQRSGENQYQRQSDISVSPPFVLIEPGKRQLVRLVKNIKMPANQEKAYRILVDETPRAKKDNESEDGQSVSIGVKFQMRYSIPLFVSGQGIWTNPDYNKNRDIKTATAPELSYQISNLDGQSYLSVRNDGKVHARLSKLNSLSGNKTTPLVDGLVGYVLPGSVMRFPISKNNRASSYDKLQALINNDPDPVQLLKR</sequence>
<name>A0A2Y9U285_9GAMM</name>
<evidence type="ECO:0000313" key="2">
    <source>
        <dbReference type="EMBL" id="AWH89719.1"/>
    </source>
</evidence>
<dbReference type="AlphaFoldDB" id="A0A2Y9U285"/>
<reference evidence="2 3" key="1">
    <citation type="journal article" date="2019" name="Int. J. Syst. Evol. Microbiol.">
        <title>Limnobaculum parvum gen. nov., sp. nov., isolated from a freshwater lake.</title>
        <authorList>
            <person name="Baek C."/>
            <person name="Shin S.K."/>
            <person name="Yi H."/>
        </authorList>
    </citation>
    <scope>NUCLEOTIDE SEQUENCE [LARGE SCALE GENOMIC DNA]</scope>
    <source>
        <strain evidence="2 3">HYN0051</strain>
    </source>
</reference>
<dbReference type="InterPro" id="IPR008962">
    <property type="entry name" value="PapD-like_sf"/>
</dbReference>
<dbReference type="InterPro" id="IPR016147">
    <property type="entry name" value="Pili_assmbl_chaperone_N"/>
</dbReference>
<dbReference type="Pfam" id="PF00345">
    <property type="entry name" value="PapD_N"/>
    <property type="match status" value="1"/>
</dbReference>
<dbReference type="InterPro" id="IPR050643">
    <property type="entry name" value="Periplasmic_pilus_chap"/>
</dbReference>
<dbReference type="GO" id="GO:0071555">
    <property type="term" value="P:cell wall organization"/>
    <property type="evidence" value="ECO:0007669"/>
    <property type="project" value="InterPro"/>
</dbReference>
<evidence type="ECO:0000259" key="1">
    <source>
        <dbReference type="Pfam" id="PF00345"/>
    </source>
</evidence>
<protein>
    <submittedName>
        <fullName evidence="2">Molecular chaperone</fullName>
    </submittedName>
</protein>
<dbReference type="GO" id="GO:0030288">
    <property type="term" value="C:outer membrane-bounded periplasmic space"/>
    <property type="evidence" value="ECO:0007669"/>
    <property type="project" value="InterPro"/>
</dbReference>
<dbReference type="Gene3D" id="2.60.40.10">
    <property type="entry name" value="Immunoglobulins"/>
    <property type="match status" value="1"/>
</dbReference>
<dbReference type="OrthoDB" id="511700at2"/>
<dbReference type="KEGG" id="lpv:HYN51_14935"/>
<dbReference type="EMBL" id="CP029185">
    <property type="protein sequence ID" value="AWH89719.1"/>
    <property type="molecule type" value="Genomic_DNA"/>
</dbReference>
<dbReference type="PANTHER" id="PTHR30251">
    <property type="entry name" value="PILUS ASSEMBLY CHAPERONE"/>
    <property type="match status" value="1"/>
</dbReference>
<dbReference type="Proteomes" id="UP000244908">
    <property type="component" value="Chromosome"/>
</dbReference>
<accession>A0A2Y9U285</accession>